<proteinExistence type="predicted"/>
<accession>A0ABT9P039</accession>
<evidence type="ECO:0000313" key="2">
    <source>
        <dbReference type="EMBL" id="MDP9826038.1"/>
    </source>
</evidence>
<dbReference type="Pfam" id="PF14029">
    <property type="entry name" value="DUF4244"/>
    <property type="match status" value="1"/>
</dbReference>
<dbReference type="InterPro" id="IPR025338">
    <property type="entry name" value="DUF4244"/>
</dbReference>
<dbReference type="Proteomes" id="UP001235712">
    <property type="component" value="Unassembled WGS sequence"/>
</dbReference>
<name>A0ABT9P039_9ACTN</name>
<evidence type="ECO:0000313" key="3">
    <source>
        <dbReference type="Proteomes" id="UP001235712"/>
    </source>
</evidence>
<keyword evidence="1" id="KW-0472">Membrane</keyword>
<evidence type="ECO:0000256" key="1">
    <source>
        <dbReference type="SAM" id="Phobius"/>
    </source>
</evidence>
<feature type="transmembrane region" description="Helical" evidence="1">
    <location>
        <begin position="17"/>
        <end position="35"/>
    </location>
</feature>
<reference evidence="2 3" key="1">
    <citation type="submission" date="2023-07" db="EMBL/GenBank/DDBJ databases">
        <title>Sequencing the genomes of 1000 actinobacteria strains.</title>
        <authorList>
            <person name="Klenk H.-P."/>
        </authorList>
    </citation>
    <scope>NUCLEOTIDE SEQUENCE [LARGE SCALE GENOMIC DNA]</scope>
    <source>
        <strain evidence="2 3">DSM 44388</strain>
    </source>
</reference>
<sequence length="55" mass="5485">MATARSAGEAGASTAEYAMTTLAACGFAGVLLVILRSSPVKSMLLGIIQKALSLA</sequence>
<evidence type="ECO:0008006" key="4">
    <source>
        <dbReference type="Google" id="ProtNLM"/>
    </source>
</evidence>
<gene>
    <name evidence="2" type="ORF">J2S57_001787</name>
</gene>
<keyword evidence="1" id="KW-1133">Transmembrane helix</keyword>
<protein>
    <recommendedName>
        <fullName evidence="4">DUF4244 domain-containing protein</fullName>
    </recommendedName>
</protein>
<comment type="caution">
    <text evidence="2">The sequence shown here is derived from an EMBL/GenBank/DDBJ whole genome shotgun (WGS) entry which is preliminary data.</text>
</comment>
<organism evidence="2 3">
    <name type="scientific">Kineosporia succinea</name>
    <dbReference type="NCBI Taxonomy" id="84632"/>
    <lineage>
        <taxon>Bacteria</taxon>
        <taxon>Bacillati</taxon>
        <taxon>Actinomycetota</taxon>
        <taxon>Actinomycetes</taxon>
        <taxon>Kineosporiales</taxon>
        <taxon>Kineosporiaceae</taxon>
        <taxon>Kineosporia</taxon>
    </lineage>
</organism>
<dbReference type="EMBL" id="JAUSQZ010000001">
    <property type="protein sequence ID" value="MDP9826038.1"/>
    <property type="molecule type" value="Genomic_DNA"/>
</dbReference>
<keyword evidence="3" id="KW-1185">Reference proteome</keyword>
<dbReference type="RefSeq" id="WP_307240444.1">
    <property type="nucleotide sequence ID" value="NZ_JAUSQZ010000001.1"/>
</dbReference>
<keyword evidence="1" id="KW-0812">Transmembrane</keyword>